<keyword evidence="1" id="KW-0946">Virion</keyword>
<dbReference type="RefSeq" id="WP_377909921.1">
    <property type="nucleotide sequence ID" value="NZ_JBHSGK010000013.1"/>
</dbReference>
<reference evidence="2" key="1">
    <citation type="journal article" date="2019" name="Int. J. Syst. Evol. Microbiol.">
        <title>The Global Catalogue of Microorganisms (GCM) 10K type strain sequencing project: providing services to taxonomists for standard genome sequencing and annotation.</title>
        <authorList>
            <consortium name="The Broad Institute Genomics Platform"/>
            <consortium name="The Broad Institute Genome Sequencing Center for Infectious Disease"/>
            <person name="Wu L."/>
            <person name="Ma J."/>
        </authorList>
    </citation>
    <scope>NUCLEOTIDE SEQUENCE [LARGE SCALE GENOMIC DNA]</scope>
    <source>
        <strain evidence="2">JCM 12165</strain>
    </source>
</reference>
<keyword evidence="1" id="KW-0167">Capsid protein</keyword>
<protein>
    <submittedName>
        <fullName evidence="1">Spore coat protein</fullName>
    </submittedName>
</protein>
<dbReference type="EMBL" id="JBHSGK010000013">
    <property type="protein sequence ID" value="MFC4737321.1"/>
    <property type="molecule type" value="Genomic_DNA"/>
</dbReference>
<comment type="caution">
    <text evidence="1">The sequence shown here is derived from an EMBL/GenBank/DDBJ whole genome shotgun (WGS) entry which is preliminary data.</text>
</comment>
<gene>
    <name evidence="1" type="ORF">ACFO4L_12035</name>
</gene>
<evidence type="ECO:0000313" key="2">
    <source>
        <dbReference type="Proteomes" id="UP001595896"/>
    </source>
</evidence>
<evidence type="ECO:0000313" key="1">
    <source>
        <dbReference type="EMBL" id="MFC4737321.1"/>
    </source>
</evidence>
<keyword evidence="2" id="KW-1185">Reference proteome</keyword>
<name>A0ABV9NY97_9BACI</name>
<dbReference type="Proteomes" id="UP001595896">
    <property type="component" value="Unassembled WGS sequence"/>
</dbReference>
<proteinExistence type="predicted"/>
<sequence>MARHQYAPHEMIEVHEVLTLKTSALAKGYVMYDAAVNEELKELLQEGIDEGENAVKELQQLISQSN</sequence>
<accession>A0ABV9NY97</accession>
<organism evidence="1 2">
    <name type="scientific">Bacillus daqingensis</name>
    <dbReference type="NCBI Taxonomy" id="872396"/>
    <lineage>
        <taxon>Bacteria</taxon>
        <taxon>Bacillati</taxon>
        <taxon>Bacillota</taxon>
        <taxon>Bacilli</taxon>
        <taxon>Bacillales</taxon>
        <taxon>Bacillaceae</taxon>
        <taxon>Bacillus</taxon>
    </lineage>
</organism>